<evidence type="ECO:0000256" key="4">
    <source>
        <dbReference type="ARBA" id="ARBA00022737"/>
    </source>
</evidence>
<comment type="subcellular location">
    <subcellularLocation>
        <location evidence="1">Cytoplasm</location>
    </subcellularLocation>
</comment>
<gene>
    <name evidence="7" type="ORF">AW171_hschr2898</name>
</gene>
<keyword evidence="5" id="KW-0653">Protein transport</keyword>
<dbReference type="Pfam" id="PF13513">
    <property type="entry name" value="HEAT_EZ"/>
    <property type="match status" value="1"/>
</dbReference>
<dbReference type="GO" id="GO:0005737">
    <property type="term" value="C:cytoplasm"/>
    <property type="evidence" value="ECO:0007669"/>
    <property type="project" value="UniProtKB-SubCell"/>
</dbReference>
<dbReference type="RefSeq" id="XP_017986084.1">
    <property type="nucleotide sequence ID" value="XM_018130595.1"/>
</dbReference>
<name>A0A109UX42_9SACH</name>
<dbReference type="InterPro" id="IPR040122">
    <property type="entry name" value="Importin_beta"/>
</dbReference>
<dbReference type="InterPro" id="IPR016024">
    <property type="entry name" value="ARM-type_fold"/>
</dbReference>
<dbReference type="Proteomes" id="UP000243052">
    <property type="component" value="Chromosome ii"/>
</dbReference>
<dbReference type="EMBL" id="CP014242">
    <property type="protein sequence ID" value="AMD19088.1"/>
    <property type="molecule type" value="Genomic_DNA"/>
</dbReference>
<organism evidence="7 8">
    <name type="scientific">Eremothecium sinecaudum</name>
    <dbReference type="NCBI Taxonomy" id="45286"/>
    <lineage>
        <taxon>Eukaryota</taxon>
        <taxon>Fungi</taxon>
        <taxon>Dikarya</taxon>
        <taxon>Ascomycota</taxon>
        <taxon>Saccharomycotina</taxon>
        <taxon>Saccharomycetes</taxon>
        <taxon>Saccharomycetales</taxon>
        <taxon>Saccharomycetaceae</taxon>
        <taxon>Eremothecium</taxon>
    </lineage>
</organism>
<protein>
    <submittedName>
        <fullName evidence="7">HBR187Cp</fullName>
    </submittedName>
</protein>
<dbReference type="PANTHER" id="PTHR10527">
    <property type="entry name" value="IMPORTIN BETA"/>
    <property type="match status" value="1"/>
</dbReference>
<evidence type="ECO:0000256" key="2">
    <source>
        <dbReference type="ARBA" id="ARBA00022448"/>
    </source>
</evidence>
<dbReference type="STRING" id="45286.A0A109UX42"/>
<evidence type="ECO:0000313" key="8">
    <source>
        <dbReference type="Proteomes" id="UP000243052"/>
    </source>
</evidence>
<sequence>MDSLDLDEASLLNLSSVLVHSMSPSSADRMQAMDTLESLKTERDILSYLCFLLTKGHESSILRSQYDLNTLHNLCATAGILLKNFLPRSHIANYDLTYLKVTITDGLYSPINLVSNVTGIVITNLFSNYYRQHRNDPMGVETLSKLLQMASNGNSASMKAISKIMEDNAQFFQFPFAGVDNILDVLLTHFLQFMASHDTIIIAEAIKCMNCFIQMSVPSVDDKIDAFLENLINHATSNENNQIRQQICIAFTRLLSFRRDKLVVHLNGIVQFVLHLMETSDDDSLGLEACEFILAFCSDKNIPETSIRIYVKDIVPILLRKMVYDEESLLNLEVSNDDDADIEDKDEDIKPVSSNINRKHSGNSDGDTDDGDDDSNVDHNWNLRKCASASLDMLTNLFPVDVTEIAFPIITEHLTSENWYSREACVLALGAIAEGGMKCFDRHIPALIPFLVEQLKDTWAPVRTITCWTLSRFSTWILEDHTEFLLPVLEPILEVLLDKKKAVQESAITAVAVFIENCDAELVEMLLYNKLLNSFNQCFHLYKKKNLIILYDAISRLAEKVEMDEVALQSLFPHMINKWTSLRDTDKELWPLMECLSYCAVSLGDKFTPMAPEVYDRTFRILCRCVDLELKSQTDPSIDVPEKDFVITSLDLIDGILQALGGKALMLFFPDENMTFFTLLKHCLVDPTHDVRQSSYALIGDMSVTFNQEVMSPLLATTLKSIVQDIMYNDDPEATSCVNNAVWSLGLIAERNDIREYIIDIVRAVLDLFTSTNTSQKYVLENLAVTIGRLAIFHAEQLALEPFTSEELLRKWCTIAKDLQDTEEKVSCYGGFLKILKLMDSSKNLSSRALYQFICGLSKGIPHDTLISWQQDLYVIFLRHQAELDVVIPGLKESEYEVLSFCTSL</sequence>
<evidence type="ECO:0000313" key="7">
    <source>
        <dbReference type="EMBL" id="AMD19088.1"/>
    </source>
</evidence>
<evidence type="ECO:0000256" key="3">
    <source>
        <dbReference type="ARBA" id="ARBA00022490"/>
    </source>
</evidence>
<accession>A0A109UX42</accession>
<dbReference type="GeneID" id="28722547"/>
<feature type="region of interest" description="Disordered" evidence="6">
    <location>
        <begin position="341"/>
        <end position="374"/>
    </location>
</feature>
<dbReference type="AlphaFoldDB" id="A0A109UX42"/>
<dbReference type="Gene3D" id="1.25.10.10">
    <property type="entry name" value="Leucine-rich Repeat Variant"/>
    <property type="match status" value="1"/>
</dbReference>
<evidence type="ECO:0000256" key="5">
    <source>
        <dbReference type="ARBA" id="ARBA00022927"/>
    </source>
</evidence>
<evidence type="ECO:0000256" key="1">
    <source>
        <dbReference type="ARBA" id="ARBA00004496"/>
    </source>
</evidence>
<keyword evidence="4" id="KW-0677">Repeat</keyword>
<dbReference type="OrthoDB" id="951172at2759"/>
<evidence type="ECO:0000256" key="6">
    <source>
        <dbReference type="SAM" id="MobiDB-lite"/>
    </source>
</evidence>
<keyword evidence="3" id="KW-0963">Cytoplasm</keyword>
<dbReference type="SUPFAM" id="SSF48371">
    <property type="entry name" value="ARM repeat"/>
    <property type="match status" value="1"/>
</dbReference>
<keyword evidence="8" id="KW-1185">Reference proteome</keyword>
<keyword evidence="2" id="KW-0813">Transport</keyword>
<dbReference type="InterPro" id="IPR011989">
    <property type="entry name" value="ARM-like"/>
</dbReference>
<proteinExistence type="predicted"/>
<dbReference type="GO" id="GO:0006606">
    <property type="term" value="P:protein import into nucleus"/>
    <property type="evidence" value="ECO:0007669"/>
    <property type="project" value="InterPro"/>
</dbReference>
<dbReference type="PROSITE" id="PS50007">
    <property type="entry name" value="PIPLC_X_DOMAIN"/>
    <property type="match status" value="1"/>
</dbReference>
<reference evidence="7 8" key="1">
    <citation type="submission" date="2016-01" db="EMBL/GenBank/DDBJ databases">
        <title>Genome sequence of the yeast Holleya sinecauda.</title>
        <authorList>
            <person name="Dietrich F.S."/>
        </authorList>
    </citation>
    <scope>NUCLEOTIDE SEQUENCE [LARGE SCALE GENOMIC DNA]</scope>
    <source>
        <strain evidence="7 8">ATCC 58844</strain>
    </source>
</reference>